<dbReference type="AlphaFoldDB" id="A0A699QQS9"/>
<name>A0A699QQS9_TANCI</name>
<dbReference type="EMBL" id="BKCJ011061261">
    <property type="protein sequence ID" value="GFC77489.1"/>
    <property type="molecule type" value="Genomic_DNA"/>
</dbReference>
<gene>
    <name evidence="1" type="ORF">Tci_849459</name>
</gene>
<sequence length="188" mass="20353">MHDGPALHMRFHQRHFLFHGQVILGQPGNAKAERSVLKYEVLGALLTVPVVGILELNDAPAVRLNVLAIGIGPHLAGTDEVGLGGGQLRALEVNVGREFAYLDVARRRIQHRLAIEAQVFEAHVAYLPRAAQPLYYRGVSPPAGVADVFKEDIFHVAPRPGAVLGVVDHPEVEQLALLEVLDANVLVA</sequence>
<protein>
    <submittedName>
        <fullName evidence="1">Uncharacterized protein</fullName>
    </submittedName>
</protein>
<comment type="caution">
    <text evidence="1">The sequence shown here is derived from an EMBL/GenBank/DDBJ whole genome shotgun (WGS) entry which is preliminary data.</text>
</comment>
<feature type="non-terminal residue" evidence="1">
    <location>
        <position position="188"/>
    </location>
</feature>
<accession>A0A699QQS9</accession>
<organism evidence="1">
    <name type="scientific">Tanacetum cinerariifolium</name>
    <name type="common">Dalmatian daisy</name>
    <name type="synonym">Chrysanthemum cinerariifolium</name>
    <dbReference type="NCBI Taxonomy" id="118510"/>
    <lineage>
        <taxon>Eukaryota</taxon>
        <taxon>Viridiplantae</taxon>
        <taxon>Streptophyta</taxon>
        <taxon>Embryophyta</taxon>
        <taxon>Tracheophyta</taxon>
        <taxon>Spermatophyta</taxon>
        <taxon>Magnoliopsida</taxon>
        <taxon>eudicotyledons</taxon>
        <taxon>Gunneridae</taxon>
        <taxon>Pentapetalae</taxon>
        <taxon>asterids</taxon>
        <taxon>campanulids</taxon>
        <taxon>Asterales</taxon>
        <taxon>Asteraceae</taxon>
        <taxon>Asteroideae</taxon>
        <taxon>Anthemideae</taxon>
        <taxon>Anthemidinae</taxon>
        <taxon>Tanacetum</taxon>
    </lineage>
</organism>
<evidence type="ECO:0000313" key="1">
    <source>
        <dbReference type="EMBL" id="GFC77489.1"/>
    </source>
</evidence>
<proteinExistence type="predicted"/>
<reference evidence="1" key="1">
    <citation type="journal article" date="2019" name="Sci. Rep.">
        <title>Draft genome of Tanacetum cinerariifolium, the natural source of mosquito coil.</title>
        <authorList>
            <person name="Yamashiro T."/>
            <person name="Shiraishi A."/>
            <person name="Satake H."/>
            <person name="Nakayama K."/>
        </authorList>
    </citation>
    <scope>NUCLEOTIDE SEQUENCE</scope>
</reference>